<evidence type="ECO:0000313" key="1">
    <source>
        <dbReference type="EMBL" id="SVA64163.1"/>
    </source>
</evidence>
<evidence type="ECO:0008006" key="2">
    <source>
        <dbReference type="Google" id="ProtNLM"/>
    </source>
</evidence>
<protein>
    <recommendedName>
        <fullName evidence="2">Peptidase M19</fullName>
    </recommendedName>
</protein>
<dbReference type="PANTHER" id="PTHR10443">
    <property type="entry name" value="MICROSOMAL DIPEPTIDASE"/>
    <property type="match status" value="1"/>
</dbReference>
<dbReference type="EMBL" id="UINC01015195">
    <property type="protein sequence ID" value="SVA64163.1"/>
    <property type="molecule type" value="Genomic_DNA"/>
</dbReference>
<organism evidence="1">
    <name type="scientific">marine metagenome</name>
    <dbReference type="NCBI Taxonomy" id="408172"/>
    <lineage>
        <taxon>unclassified sequences</taxon>
        <taxon>metagenomes</taxon>
        <taxon>ecological metagenomes</taxon>
    </lineage>
</organism>
<accession>A0A381XIP3</accession>
<dbReference type="Pfam" id="PF01244">
    <property type="entry name" value="Peptidase_M19"/>
    <property type="match status" value="1"/>
</dbReference>
<dbReference type="Gene3D" id="3.20.20.140">
    <property type="entry name" value="Metal-dependent hydrolases"/>
    <property type="match status" value="1"/>
</dbReference>
<reference evidence="1" key="1">
    <citation type="submission" date="2018-05" db="EMBL/GenBank/DDBJ databases">
        <authorList>
            <person name="Lanie J.A."/>
            <person name="Ng W.-L."/>
            <person name="Kazmierczak K.M."/>
            <person name="Andrzejewski T.M."/>
            <person name="Davidsen T.M."/>
            <person name="Wayne K.J."/>
            <person name="Tettelin H."/>
            <person name="Glass J.I."/>
            <person name="Rusch D."/>
            <person name="Podicherti R."/>
            <person name="Tsui H.-C.T."/>
            <person name="Winkler M.E."/>
        </authorList>
    </citation>
    <scope>NUCLEOTIDE SEQUENCE</scope>
</reference>
<dbReference type="GO" id="GO:0070573">
    <property type="term" value="F:metallodipeptidase activity"/>
    <property type="evidence" value="ECO:0007669"/>
    <property type="project" value="InterPro"/>
</dbReference>
<dbReference type="AlphaFoldDB" id="A0A381XIP3"/>
<name>A0A381XIP3_9ZZZZ</name>
<dbReference type="PANTHER" id="PTHR10443:SF12">
    <property type="entry name" value="DIPEPTIDASE"/>
    <property type="match status" value="1"/>
</dbReference>
<dbReference type="SUPFAM" id="SSF51556">
    <property type="entry name" value="Metallo-dependent hydrolases"/>
    <property type="match status" value="1"/>
</dbReference>
<dbReference type="GO" id="GO:0006508">
    <property type="term" value="P:proteolysis"/>
    <property type="evidence" value="ECO:0007669"/>
    <property type="project" value="InterPro"/>
</dbReference>
<dbReference type="InterPro" id="IPR032466">
    <property type="entry name" value="Metal_Hydrolase"/>
</dbReference>
<dbReference type="PROSITE" id="PS51365">
    <property type="entry name" value="RENAL_DIPEPTIDASE_2"/>
    <property type="match status" value="1"/>
</dbReference>
<sequence>MTEKIEDYRAEYVIDACQYANWNRTIFEQMREGGVTCVNATIAYWENTRETLTRIAEWRRLFAANADLIMPIKTFTDIRRAKKDGLTGITLALQHCLPIEEEIDMVEIMHDLGVRFMQLSYNNQSTLATGWLESEDPGITRFGREVIREMNRLGVVIDMSHSAERSTLDAIEISERPIAITHANPISWCDTQRNKSDTVLKNLAESSGMLGFSFYPNHLRDGSDTTLDEFCDMVARTVELIGTEHIGIGSDLVQGQPYWVIDWMRSGKWTKQTLNGLKWPVPTTWFEDNSNFPGIAGALLAKGFAKEEVEQIMGGNWLRFIETAFRPA</sequence>
<gene>
    <name evidence="1" type="ORF">METZ01_LOCUS117017</name>
</gene>
<dbReference type="InterPro" id="IPR008257">
    <property type="entry name" value="Pept_M19"/>
</dbReference>
<proteinExistence type="predicted"/>